<evidence type="ECO:0000313" key="2">
    <source>
        <dbReference type="EMBL" id="KAJ8878118.1"/>
    </source>
</evidence>
<comment type="caution">
    <text evidence="2">The sequence shown here is derived from an EMBL/GenBank/DDBJ whole genome shotgun (WGS) entry which is preliminary data.</text>
</comment>
<protein>
    <submittedName>
        <fullName evidence="2">Uncharacterized protein</fullName>
    </submittedName>
</protein>
<name>A0ABQ9H1F9_9NEOP</name>
<accession>A0ABQ9H1F9</accession>
<keyword evidence="3" id="KW-1185">Reference proteome</keyword>
<organism evidence="2 3">
    <name type="scientific">Dryococelus australis</name>
    <dbReference type="NCBI Taxonomy" id="614101"/>
    <lineage>
        <taxon>Eukaryota</taxon>
        <taxon>Metazoa</taxon>
        <taxon>Ecdysozoa</taxon>
        <taxon>Arthropoda</taxon>
        <taxon>Hexapoda</taxon>
        <taxon>Insecta</taxon>
        <taxon>Pterygota</taxon>
        <taxon>Neoptera</taxon>
        <taxon>Polyneoptera</taxon>
        <taxon>Phasmatodea</taxon>
        <taxon>Verophasmatodea</taxon>
        <taxon>Anareolatae</taxon>
        <taxon>Phasmatidae</taxon>
        <taxon>Eurycanthinae</taxon>
        <taxon>Dryococelus</taxon>
    </lineage>
</organism>
<gene>
    <name evidence="2" type="ORF">PR048_022585</name>
</gene>
<dbReference type="Proteomes" id="UP001159363">
    <property type="component" value="Chromosome 7"/>
</dbReference>
<dbReference type="EMBL" id="JARBHB010000008">
    <property type="protein sequence ID" value="KAJ8878118.1"/>
    <property type="molecule type" value="Genomic_DNA"/>
</dbReference>
<feature type="region of interest" description="Disordered" evidence="1">
    <location>
        <begin position="1"/>
        <end position="36"/>
    </location>
</feature>
<feature type="compositionally biased region" description="Basic and acidic residues" evidence="1">
    <location>
        <begin position="1"/>
        <end position="17"/>
    </location>
</feature>
<proteinExistence type="predicted"/>
<reference evidence="2 3" key="1">
    <citation type="submission" date="2023-02" db="EMBL/GenBank/DDBJ databases">
        <title>LHISI_Scaffold_Assembly.</title>
        <authorList>
            <person name="Stuart O.P."/>
            <person name="Cleave R."/>
            <person name="Magrath M.J.L."/>
            <person name="Mikheyev A.S."/>
        </authorList>
    </citation>
    <scope>NUCLEOTIDE SEQUENCE [LARGE SCALE GENOMIC DNA]</scope>
    <source>
        <strain evidence="2">Daus_M_001</strain>
        <tissue evidence="2">Leg muscle</tissue>
    </source>
</reference>
<evidence type="ECO:0000256" key="1">
    <source>
        <dbReference type="SAM" id="MobiDB-lite"/>
    </source>
</evidence>
<evidence type="ECO:0000313" key="3">
    <source>
        <dbReference type="Proteomes" id="UP001159363"/>
    </source>
</evidence>
<sequence length="304" mass="34519">MERRRNEGTWGKGESRENPPISGIPLHHRGPTETARNAAQSMMPLHYCDSTMTRGDTVDRNGITCVLSPTPRLQDPRWEKRSLYVTHSPHLVTTEKCGKSSEQSDPAFCLHSTDSLRIMKHAMRPSIPIGICSFKVRGCKKNPLPGDFSSSATRTEGHIACFMLRRLSLCSDDLSHFSGFTTGANLELHSGRVADLLSEGRGFAPRWLRRGSYSARLLHWEFVNKPVSLGQRQKYHSNVKLRRRLGMLWGGGGYAWEGWQRHWSARRLAAVERGDSVAITMMLQSYRHSYRMIDEELPPFIQDD</sequence>